<comment type="caution">
    <text evidence="1">The sequence shown here is derived from an EMBL/GenBank/DDBJ whole genome shotgun (WGS) entry which is preliminary data.</text>
</comment>
<accession>A0AAE3JIE5</accession>
<sequence>MKRNDVVLAFFGLVLGAALSSCGDGSSLPADGDSRIFDHVHATRSALTALSDADILLAKDALHIGYGHTSHGSQITDGLNSLDAFMGGTGLYSTNSSGAGGALHLYEGDGYGSGDLDHDAGYYPDWTAETEAFLGPANPDGRGSAHPEFNVIMWSWCGQLSSRSAEDVRTQYLEPMAEFEAEYPGIAFVYMTGHADGSGLEGALHRNNQIIRAWCAERGSWLFDFYDIECYDSDGAYYGDKHVTDACDYEDETGTGPVTRNWALEWQDSHPGEWYECGAEHSQPVNSNRKAYAAWNLFAALAREAQ</sequence>
<proteinExistence type="predicted"/>
<dbReference type="Proteomes" id="UP001198163">
    <property type="component" value="Unassembled WGS sequence"/>
</dbReference>
<organism evidence="1 2">
    <name type="scientific">Teretinema zuelzerae</name>
    <dbReference type="NCBI Taxonomy" id="156"/>
    <lineage>
        <taxon>Bacteria</taxon>
        <taxon>Pseudomonadati</taxon>
        <taxon>Spirochaetota</taxon>
        <taxon>Spirochaetia</taxon>
        <taxon>Spirochaetales</taxon>
        <taxon>Treponemataceae</taxon>
        <taxon>Teretinema</taxon>
    </lineage>
</organism>
<evidence type="ECO:0000313" key="1">
    <source>
        <dbReference type="EMBL" id="MCD1654071.1"/>
    </source>
</evidence>
<dbReference type="AlphaFoldDB" id="A0AAE3JIE5"/>
<dbReference type="EMBL" id="JAINWA010000001">
    <property type="protein sequence ID" value="MCD1654071.1"/>
    <property type="molecule type" value="Genomic_DNA"/>
</dbReference>
<protein>
    <submittedName>
        <fullName evidence="1">Uncharacterized protein</fullName>
    </submittedName>
</protein>
<dbReference type="RefSeq" id="WP_230753920.1">
    <property type="nucleotide sequence ID" value="NZ_JAINWA010000001.1"/>
</dbReference>
<evidence type="ECO:0000313" key="2">
    <source>
        <dbReference type="Proteomes" id="UP001198163"/>
    </source>
</evidence>
<name>A0AAE3JIE5_9SPIR</name>
<gene>
    <name evidence="1" type="ORF">K7J14_05075</name>
</gene>
<keyword evidence="2" id="KW-1185">Reference proteome</keyword>
<reference evidence="1" key="1">
    <citation type="submission" date="2021-08" db="EMBL/GenBank/DDBJ databases">
        <title>Comparative analyses of Brucepasteria parasyntrophica and Teretinema zuelzerae.</title>
        <authorList>
            <person name="Song Y."/>
            <person name="Brune A."/>
        </authorList>
    </citation>
    <scope>NUCLEOTIDE SEQUENCE</scope>
    <source>
        <strain evidence="1">DSM 1903</strain>
    </source>
</reference>
<dbReference type="PROSITE" id="PS51257">
    <property type="entry name" value="PROKAR_LIPOPROTEIN"/>
    <property type="match status" value="1"/>
</dbReference>